<dbReference type="NCBIfam" id="TIGR04056">
    <property type="entry name" value="OMP_RagA_SusC"/>
    <property type="match status" value="1"/>
</dbReference>
<gene>
    <name evidence="6" type="ORF">SAMN04487911_10358</name>
</gene>
<protein>
    <submittedName>
        <fullName evidence="6">TonB-linked outer membrane protein, SusC/RagA family</fullName>
    </submittedName>
</protein>
<dbReference type="InterPro" id="IPR011662">
    <property type="entry name" value="Secretin/TonB_short_N"/>
</dbReference>
<dbReference type="Pfam" id="PF07660">
    <property type="entry name" value="STN"/>
    <property type="match status" value="1"/>
</dbReference>
<dbReference type="NCBIfam" id="TIGR04057">
    <property type="entry name" value="SusC_RagA_signa"/>
    <property type="match status" value="1"/>
</dbReference>
<keyword evidence="4" id="KW-1134">Transmembrane beta strand</keyword>
<keyword evidence="4" id="KW-0812">Transmembrane</keyword>
<sequence length="1182" mass="132965">MNKIYQWGLHYRQIPKIDLKFKITLLLLSLSLFNIHANSYATDTTSKLSLELENVNIVRALHQIESISEYRFLYESNQLDLERKISLSIKDKEITDVLKLIFDATNIRFKIINRQVILTKGGEKPRPENSVKPESKQKLLDVQFQVSGNILDTDGVPLPGASVVEKGTTNGTTTDFDGNFTLEVANSKAILVVSYMGFATREISVAGQTSIIVQMTEDAAGLEEVVVVGYGVQKKANLTGAITTVKVEELNNIANANLSNSLAGRAPGVVIAGSSGLTGASSSVRIRGAFGEPLYVIDGIVRDKEAFDSLNSSEVDQLSFLKDAASASIYGSRAGNGVVLVTTKKGDKQKPTFSYQGSFSTSSPTQELLSDQTTATDELIYQNRVAEFMGTPAPNGPEEFEYFKHLNYNVNDFIWNDPQSKKHSLSVSGGNDKITYYSLASYQGEKGSYKNLEYERVNLRSNVSAQITDAIKLNLNVSANQRNHDRFYWPFSPDDDYDVSDLYRVTFNWPKVYPFYTTADGTPADYVTEYPVQTPMGSWLAWSVIDQVIGDRYIKTRKREVNSILSIDVDLGKLVPGLSTKVSGNYLGSDYMRKKYLTFQKNYVFNQADPDGNRFIPAPPDPDKTNTFTFSKNQEFLSYDINTLWSYQLNWQLNYLKSFGKNDLSAMLVLEQGENGGYGAFAQAEDPVTNYDQMFVYSTDSERRYGDGWEEIGARQSAIGRFNYNFDQRYIAEFSFRYDGNTLFPKNKRWGFFPSMSLAWRLNNENFMSKYESWLDDLKLRVSYGTTGNDLDVNNRNIGAFGYRQVYQNAGSYIFGNNLYRSIAPGVTPNPYLTWATSTTYNAGFDAAILKNRLVTMFDIFYKKEVDILGSRLVTLPDNYGQDLAPENYAARSWKGAEFSAIWRDVLMDNQLSYSISANIGYAKDQWDILDEGASFQEGGSRAWESKIGQPLNRIIGLKNVGMIRTQDKLDEVLASGFKQFGRDPYLGALLFEDIRGDGYSDGPDGKIDGNDMQVLSNNAAPRINYGFGLNVEYKGFVINTHFQGVGMYDRIISNQEGPGMRQHGGSIRPYYPIWAKDVWTPENPGAQYPRPVGKNWYESGTGASSFWIRNGAYLRLKNLNIGYNLPEAWASLININYAQVFFNGTNLFAISEMKEFHDPEQKEYDSYPLMKSFTLGLNLNF</sequence>
<comment type="similarity">
    <text evidence="4">Belongs to the TonB-dependent receptor family.</text>
</comment>
<evidence type="ECO:0000256" key="2">
    <source>
        <dbReference type="ARBA" id="ARBA00023136"/>
    </source>
</evidence>
<dbReference type="OrthoDB" id="9768177at2"/>
<dbReference type="Gene3D" id="2.170.130.10">
    <property type="entry name" value="TonB-dependent receptor, plug domain"/>
    <property type="match status" value="1"/>
</dbReference>
<dbReference type="Proteomes" id="UP000184231">
    <property type="component" value="Unassembled WGS sequence"/>
</dbReference>
<dbReference type="Pfam" id="PF07715">
    <property type="entry name" value="Plug"/>
    <property type="match status" value="1"/>
</dbReference>
<evidence type="ECO:0000256" key="1">
    <source>
        <dbReference type="ARBA" id="ARBA00022448"/>
    </source>
</evidence>
<dbReference type="InterPro" id="IPR023996">
    <property type="entry name" value="TonB-dep_OMP_SusC/RagA"/>
</dbReference>
<dbReference type="Pfam" id="PF13715">
    <property type="entry name" value="CarbopepD_reg_2"/>
    <property type="match status" value="1"/>
</dbReference>
<reference evidence="6 7" key="1">
    <citation type="submission" date="2016-11" db="EMBL/GenBank/DDBJ databases">
        <authorList>
            <person name="Jaros S."/>
            <person name="Januszkiewicz K."/>
            <person name="Wedrychowicz H."/>
        </authorList>
    </citation>
    <scope>NUCLEOTIDE SEQUENCE [LARGE SCALE GENOMIC DNA]</scope>
    <source>
        <strain evidence="6 7">CGMCC 1.8863</strain>
    </source>
</reference>
<accession>A0A1M6C2D9</accession>
<evidence type="ECO:0000313" key="7">
    <source>
        <dbReference type="Proteomes" id="UP000184231"/>
    </source>
</evidence>
<dbReference type="InterPro" id="IPR012910">
    <property type="entry name" value="Plug_dom"/>
</dbReference>
<keyword evidence="3 4" id="KW-0998">Cell outer membrane</keyword>
<dbReference type="Gene3D" id="2.60.40.1120">
    <property type="entry name" value="Carboxypeptidase-like, regulatory domain"/>
    <property type="match status" value="1"/>
</dbReference>
<dbReference type="SUPFAM" id="SSF49464">
    <property type="entry name" value="Carboxypeptidase regulatory domain-like"/>
    <property type="match status" value="1"/>
</dbReference>
<dbReference type="PROSITE" id="PS52016">
    <property type="entry name" value="TONB_DEPENDENT_REC_3"/>
    <property type="match status" value="1"/>
</dbReference>
<keyword evidence="1 4" id="KW-0813">Transport</keyword>
<dbReference type="STRING" id="558155.SAMN04487911_10358"/>
<feature type="domain" description="Secretin/TonB short N-terminal" evidence="5">
    <location>
        <begin position="70"/>
        <end position="121"/>
    </location>
</feature>
<evidence type="ECO:0000256" key="4">
    <source>
        <dbReference type="PROSITE-ProRule" id="PRU01360"/>
    </source>
</evidence>
<organism evidence="6 7">
    <name type="scientific">Arenibacter nanhaiticus</name>
    <dbReference type="NCBI Taxonomy" id="558155"/>
    <lineage>
        <taxon>Bacteria</taxon>
        <taxon>Pseudomonadati</taxon>
        <taxon>Bacteroidota</taxon>
        <taxon>Flavobacteriia</taxon>
        <taxon>Flavobacteriales</taxon>
        <taxon>Flavobacteriaceae</taxon>
        <taxon>Arenibacter</taxon>
    </lineage>
</organism>
<evidence type="ECO:0000313" key="6">
    <source>
        <dbReference type="EMBL" id="SHI55179.1"/>
    </source>
</evidence>
<dbReference type="InterPro" id="IPR023997">
    <property type="entry name" value="TonB-dep_OMP_SusC/RagA_CS"/>
</dbReference>
<dbReference type="InterPro" id="IPR037066">
    <property type="entry name" value="Plug_dom_sf"/>
</dbReference>
<comment type="subcellular location">
    <subcellularLocation>
        <location evidence="4">Cell outer membrane</location>
        <topology evidence="4">Multi-pass membrane protein</topology>
    </subcellularLocation>
</comment>
<dbReference type="SUPFAM" id="SSF56935">
    <property type="entry name" value="Porins"/>
    <property type="match status" value="1"/>
</dbReference>
<evidence type="ECO:0000259" key="5">
    <source>
        <dbReference type="SMART" id="SM00965"/>
    </source>
</evidence>
<proteinExistence type="inferred from homology"/>
<name>A0A1M6C2D9_9FLAO</name>
<keyword evidence="2 4" id="KW-0472">Membrane</keyword>
<dbReference type="InterPro" id="IPR039426">
    <property type="entry name" value="TonB-dep_rcpt-like"/>
</dbReference>
<keyword evidence="7" id="KW-1185">Reference proteome</keyword>
<dbReference type="SMART" id="SM00965">
    <property type="entry name" value="STN"/>
    <property type="match status" value="1"/>
</dbReference>
<dbReference type="InterPro" id="IPR008969">
    <property type="entry name" value="CarboxyPept-like_regulatory"/>
</dbReference>
<dbReference type="GO" id="GO:0009279">
    <property type="term" value="C:cell outer membrane"/>
    <property type="evidence" value="ECO:0007669"/>
    <property type="project" value="UniProtKB-SubCell"/>
</dbReference>
<evidence type="ECO:0000256" key="3">
    <source>
        <dbReference type="ARBA" id="ARBA00023237"/>
    </source>
</evidence>
<dbReference type="AlphaFoldDB" id="A0A1M6C2D9"/>
<dbReference type="RefSeq" id="WP_084668406.1">
    <property type="nucleotide sequence ID" value="NZ_FQYX01000003.1"/>
</dbReference>
<dbReference type="EMBL" id="FQYX01000003">
    <property type="protein sequence ID" value="SHI55179.1"/>
    <property type="molecule type" value="Genomic_DNA"/>
</dbReference>